<proteinExistence type="predicted"/>
<sequence length="108" mass="12681">MGGGQPTKLATQLRGLAGWGDGSAWEGSVKGGKWHQRYNRGPIPTLFWEKSQRGYLLTHPHHYFRPSYQKRGERKLSSHPPLLQLELKQRWPKEEDYRRKKARKKCEI</sequence>
<name>A0A9P1EGG5_CUSEU</name>
<dbReference type="Proteomes" id="UP001152484">
    <property type="component" value="Unassembled WGS sequence"/>
</dbReference>
<protein>
    <submittedName>
        <fullName evidence="1">Uncharacterized protein</fullName>
    </submittedName>
</protein>
<organism evidence="1 2">
    <name type="scientific">Cuscuta europaea</name>
    <name type="common">European dodder</name>
    <dbReference type="NCBI Taxonomy" id="41803"/>
    <lineage>
        <taxon>Eukaryota</taxon>
        <taxon>Viridiplantae</taxon>
        <taxon>Streptophyta</taxon>
        <taxon>Embryophyta</taxon>
        <taxon>Tracheophyta</taxon>
        <taxon>Spermatophyta</taxon>
        <taxon>Magnoliopsida</taxon>
        <taxon>eudicotyledons</taxon>
        <taxon>Gunneridae</taxon>
        <taxon>Pentapetalae</taxon>
        <taxon>asterids</taxon>
        <taxon>lamiids</taxon>
        <taxon>Solanales</taxon>
        <taxon>Convolvulaceae</taxon>
        <taxon>Cuscuteae</taxon>
        <taxon>Cuscuta</taxon>
        <taxon>Cuscuta subgen. Cuscuta</taxon>
    </lineage>
</organism>
<dbReference type="EMBL" id="CAMAPE010000046">
    <property type="protein sequence ID" value="CAH9104667.1"/>
    <property type="molecule type" value="Genomic_DNA"/>
</dbReference>
<reference evidence="1" key="1">
    <citation type="submission" date="2022-07" db="EMBL/GenBank/DDBJ databases">
        <authorList>
            <person name="Macas J."/>
            <person name="Novak P."/>
            <person name="Neumann P."/>
        </authorList>
    </citation>
    <scope>NUCLEOTIDE SEQUENCE</scope>
</reference>
<evidence type="ECO:0000313" key="2">
    <source>
        <dbReference type="Proteomes" id="UP001152484"/>
    </source>
</evidence>
<gene>
    <name evidence="1" type="ORF">CEURO_LOCUS16643</name>
</gene>
<comment type="caution">
    <text evidence="1">The sequence shown here is derived from an EMBL/GenBank/DDBJ whole genome shotgun (WGS) entry which is preliminary data.</text>
</comment>
<evidence type="ECO:0000313" key="1">
    <source>
        <dbReference type="EMBL" id="CAH9104667.1"/>
    </source>
</evidence>
<dbReference type="AlphaFoldDB" id="A0A9P1EGG5"/>
<accession>A0A9P1EGG5</accession>
<keyword evidence="2" id="KW-1185">Reference proteome</keyword>